<reference evidence="10 11" key="1">
    <citation type="submission" date="2017-02" db="EMBL/GenBank/DDBJ databases">
        <title>Draft Genome Sequence of Streptomyces tsukubaensis F601, a Producer of the immunosuppressant tacrolimus FK506.</title>
        <authorList>
            <person name="Zong G."/>
            <person name="Zhong C."/>
            <person name="Fu J."/>
            <person name="Qin R."/>
            <person name="Cao G."/>
        </authorList>
    </citation>
    <scope>NUCLEOTIDE SEQUENCE [LARGE SCALE GENOMIC DNA]</scope>
    <source>
        <strain evidence="10 11">F601</strain>
    </source>
</reference>
<dbReference type="GO" id="GO:0010041">
    <property type="term" value="P:response to iron(III) ion"/>
    <property type="evidence" value="ECO:0007669"/>
    <property type="project" value="TreeGrafter"/>
</dbReference>
<evidence type="ECO:0000256" key="5">
    <source>
        <dbReference type="ARBA" id="ARBA00022692"/>
    </source>
</evidence>
<dbReference type="PANTHER" id="PTHR33908">
    <property type="entry name" value="MANNOSYLTRANSFERASE YKCB-RELATED"/>
    <property type="match status" value="1"/>
</dbReference>
<dbReference type="Proteomes" id="UP000190539">
    <property type="component" value="Unassembled WGS sequence"/>
</dbReference>
<keyword evidence="7 8" id="KW-0472">Membrane</keyword>
<dbReference type="AlphaFoldDB" id="A0A1V4A3A8"/>
<evidence type="ECO:0000256" key="6">
    <source>
        <dbReference type="ARBA" id="ARBA00022989"/>
    </source>
</evidence>
<evidence type="ECO:0000256" key="7">
    <source>
        <dbReference type="ARBA" id="ARBA00023136"/>
    </source>
</evidence>
<dbReference type="EMBL" id="MVFC01000028">
    <property type="protein sequence ID" value="OON74251.1"/>
    <property type="molecule type" value="Genomic_DNA"/>
</dbReference>
<evidence type="ECO:0000256" key="4">
    <source>
        <dbReference type="ARBA" id="ARBA00022679"/>
    </source>
</evidence>
<organism evidence="10 11">
    <name type="scientific">Streptomyces tsukubensis</name>
    <dbReference type="NCBI Taxonomy" id="83656"/>
    <lineage>
        <taxon>Bacteria</taxon>
        <taxon>Bacillati</taxon>
        <taxon>Actinomycetota</taxon>
        <taxon>Actinomycetes</taxon>
        <taxon>Kitasatosporales</taxon>
        <taxon>Streptomycetaceae</taxon>
        <taxon>Streptomyces</taxon>
    </lineage>
</organism>
<comment type="subcellular location">
    <subcellularLocation>
        <location evidence="1">Cell membrane</location>
        <topology evidence="1">Multi-pass membrane protein</topology>
    </subcellularLocation>
</comment>
<name>A0A1V4A3A8_9ACTN</name>
<feature type="transmembrane region" description="Helical" evidence="8">
    <location>
        <begin position="31"/>
        <end position="52"/>
    </location>
</feature>
<dbReference type="InterPro" id="IPR038731">
    <property type="entry name" value="RgtA/B/C-like"/>
</dbReference>
<keyword evidence="6 8" id="KW-1133">Transmembrane helix</keyword>
<feature type="transmembrane region" description="Helical" evidence="8">
    <location>
        <begin position="59"/>
        <end position="77"/>
    </location>
</feature>
<feature type="transmembrane region" description="Helical" evidence="8">
    <location>
        <begin position="142"/>
        <end position="163"/>
    </location>
</feature>
<gene>
    <name evidence="10" type="ORF">B1H18_25770</name>
</gene>
<feature type="transmembrane region" description="Helical" evidence="8">
    <location>
        <begin position="250"/>
        <end position="269"/>
    </location>
</feature>
<feature type="transmembrane region" description="Helical" evidence="8">
    <location>
        <begin position="312"/>
        <end position="330"/>
    </location>
</feature>
<dbReference type="GO" id="GO:0005886">
    <property type="term" value="C:plasma membrane"/>
    <property type="evidence" value="ECO:0007669"/>
    <property type="project" value="UniProtKB-SubCell"/>
</dbReference>
<dbReference type="PANTHER" id="PTHR33908:SF3">
    <property type="entry name" value="UNDECAPRENYL PHOSPHATE-ALPHA-4-AMINO-4-DEOXY-L-ARABINOSE ARABINOSYL TRANSFERASE"/>
    <property type="match status" value="1"/>
</dbReference>
<evidence type="ECO:0000256" key="8">
    <source>
        <dbReference type="SAM" id="Phobius"/>
    </source>
</evidence>
<evidence type="ECO:0000313" key="11">
    <source>
        <dbReference type="Proteomes" id="UP000190539"/>
    </source>
</evidence>
<feature type="transmembrane region" description="Helical" evidence="8">
    <location>
        <begin position="175"/>
        <end position="196"/>
    </location>
</feature>
<feature type="transmembrane region" description="Helical" evidence="8">
    <location>
        <begin position="223"/>
        <end position="243"/>
    </location>
</feature>
<feature type="domain" description="Glycosyltransferase RgtA/B/C/D-like" evidence="9">
    <location>
        <begin position="45"/>
        <end position="194"/>
    </location>
</feature>
<keyword evidence="4" id="KW-0808">Transferase</keyword>
<keyword evidence="5 8" id="KW-0812">Transmembrane</keyword>
<comment type="caution">
    <text evidence="10">The sequence shown here is derived from an EMBL/GenBank/DDBJ whole genome shotgun (WGS) entry which is preliminary data.</text>
</comment>
<protein>
    <recommendedName>
        <fullName evidence="9">Glycosyltransferase RgtA/B/C/D-like domain-containing protein</fullName>
    </recommendedName>
</protein>
<dbReference type="InterPro" id="IPR050297">
    <property type="entry name" value="LipidA_mod_glycosyltrf_83"/>
</dbReference>
<evidence type="ECO:0000313" key="10">
    <source>
        <dbReference type="EMBL" id="OON74251.1"/>
    </source>
</evidence>
<evidence type="ECO:0000259" key="9">
    <source>
        <dbReference type="Pfam" id="PF13231"/>
    </source>
</evidence>
<feature type="transmembrane region" description="Helical" evidence="8">
    <location>
        <begin position="275"/>
        <end position="292"/>
    </location>
</feature>
<keyword evidence="2" id="KW-1003">Cell membrane</keyword>
<sequence length="483" mass="51627">MVTGIGDRQLWRDEHATWWASSLSLADLSQLIRSIDIVFTPYYVLMHLWISVAGDSPTALRIPGALGMAAAAGLLGLLGRRMFTTRVGLIAGVAFAVLPPVTRYGQEVRPYAFAVAAVLLSTLLLARALAEPTFKVWAAYTFSIPLIGFSHLASLAVLAAHLVMVVQARKAGDKIVGWAYTAAGVLGLCFVLPMALQGTGQSGQISWNNPTAHDLVDLPKQLFGTWTVAAPVLIAGLVGLAFAGRRALTLGLWVILPPLLTYATAAQLHLFLARYLLFTAPAWVLLAAVALGRLGGPVSGPRAGAGSSPLRIAGWALAAVAVAGLTWQALPAVRDARGPIAGEPDYRGAAHYIQARQRSGDGIAYSGIMAERRAMDYELRDDPHSPRDVLMYRTPQQMASYGAAECPNPVSCLAKTERLWLVATSLDGNPYSQMPHKTAAALQKYFRVKTTKKLTGVQVVQFTRADEKSGNGDDEAAGREVHT</sequence>
<accession>A0A1V4A3A8</accession>
<dbReference type="STRING" id="83656.B1H18_25770"/>
<keyword evidence="3" id="KW-0328">Glycosyltransferase</keyword>
<feature type="transmembrane region" description="Helical" evidence="8">
    <location>
        <begin position="111"/>
        <end position="130"/>
    </location>
</feature>
<proteinExistence type="predicted"/>
<dbReference type="GO" id="GO:0016763">
    <property type="term" value="F:pentosyltransferase activity"/>
    <property type="evidence" value="ECO:0007669"/>
    <property type="project" value="TreeGrafter"/>
</dbReference>
<evidence type="ECO:0000256" key="2">
    <source>
        <dbReference type="ARBA" id="ARBA00022475"/>
    </source>
</evidence>
<evidence type="ECO:0000256" key="3">
    <source>
        <dbReference type="ARBA" id="ARBA00022676"/>
    </source>
</evidence>
<evidence type="ECO:0000256" key="1">
    <source>
        <dbReference type="ARBA" id="ARBA00004651"/>
    </source>
</evidence>
<dbReference type="GO" id="GO:0009103">
    <property type="term" value="P:lipopolysaccharide biosynthetic process"/>
    <property type="evidence" value="ECO:0007669"/>
    <property type="project" value="UniProtKB-ARBA"/>
</dbReference>
<dbReference type="Pfam" id="PF13231">
    <property type="entry name" value="PMT_2"/>
    <property type="match status" value="1"/>
</dbReference>
<keyword evidence="11" id="KW-1185">Reference proteome</keyword>